<dbReference type="InterPro" id="IPR032675">
    <property type="entry name" value="LRR_dom_sf"/>
</dbReference>
<gene>
    <name evidence="12" type="primary">LOC123062861</name>
</gene>
<reference evidence="12" key="2">
    <citation type="submission" date="2018-10" db="UniProtKB">
        <authorList>
            <consortium name="EnsemblPlants"/>
        </authorList>
    </citation>
    <scope>IDENTIFICATION</scope>
</reference>
<dbReference type="Gramene" id="TraesJUL3A03G01487670.1">
    <property type="protein sequence ID" value="TraesJUL3A03G01487670.1"/>
    <property type="gene ID" value="TraesJUL3A03G01487670"/>
</dbReference>
<name>A0A3B6EM66_WHEAT</name>
<dbReference type="GO" id="GO:0004672">
    <property type="term" value="F:protein kinase activity"/>
    <property type="evidence" value="ECO:0007669"/>
    <property type="project" value="InterPro"/>
</dbReference>
<proteinExistence type="predicted"/>
<comment type="subcellular location">
    <subcellularLocation>
        <location evidence="1">Membrane</location>
    </subcellularLocation>
</comment>
<keyword evidence="6 9" id="KW-1133">Transmembrane helix</keyword>
<dbReference type="SMR" id="A0A3B6EM66"/>
<dbReference type="Gene3D" id="3.30.200.20">
    <property type="entry name" value="Phosphorylase Kinase, domain 1"/>
    <property type="match status" value="1"/>
</dbReference>
<dbReference type="Pfam" id="PF13855">
    <property type="entry name" value="LRR_8"/>
    <property type="match status" value="1"/>
</dbReference>
<reference evidence="12" key="1">
    <citation type="submission" date="2018-08" db="EMBL/GenBank/DDBJ databases">
        <authorList>
            <person name="Rossello M."/>
        </authorList>
    </citation>
    <scope>NUCLEOTIDE SEQUENCE [LARGE SCALE GENOMIC DNA]</scope>
    <source>
        <strain evidence="12">cv. Chinese Spring</strain>
    </source>
</reference>
<dbReference type="GO" id="GO:0005524">
    <property type="term" value="F:ATP binding"/>
    <property type="evidence" value="ECO:0007669"/>
    <property type="project" value="InterPro"/>
</dbReference>
<accession>A0A3B6EM66</accession>
<organism evidence="12">
    <name type="scientific">Triticum aestivum</name>
    <name type="common">Wheat</name>
    <dbReference type="NCBI Taxonomy" id="4565"/>
    <lineage>
        <taxon>Eukaryota</taxon>
        <taxon>Viridiplantae</taxon>
        <taxon>Streptophyta</taxon>
        <taxon>Embryophyta</taxon>
        <taxon>Tracheophyta</taxon>
        <taxon>Spermatophyta</taxon>
        <taxon>Magnoliopsida</taxon>
        <taxon>Liliopsida</taxon>
        <taxon>Poales</taxon>
        <taxon>Poaceae</taxon>
        <taxon>BOP clade</taxon>
        <taxon>Pooideae</taxon>
        <taxon>Triticodae</taxon>
        <taxon>Triticeae</taxon>
        <taxon>Triticinae</taxon>
        <taxon>Triticum</taxon>
    </lineage>
</organism>
<protein>
    <recommendedName>
        <fullName evidence="11">Protein kinase domain-containing protein</fullName>
    </recommendedName>
</protein>
<dbReference type="AlphaFoldDB" id="A0A3B6EM66"/>
<dbReference type="InterPro" id="IPR000719">
    <property type="entry name" value="Prot_kinase_dom"/>
</dbReference>
<dbReference type="SUPFAM" id="SSF56112">
    <property type="entry name" value="Protein kinase-like (PK-like)"/>
    <property type="match status" value="1"/>
</dbReference>
<evidence type="ECO:0000256" key="10">
    <source>
        <dbReference type="SAM" id="SignalP"/>
    </source>
</evidence>
<feature type="chain" id="PRO_5043173503" description="Protein kinase domain-containing protein" evidence="10">
    <location>
        <begin position="51"/>
        <end position="699"/>
    </location>
</feature>
<dbReference type="Pfam" id="PF00069">
    <property type="entry name" value="Pkinase"/>
    <property type="match status" value="1"/>
</dbReference>
<evidence type="ECO:0000259" key="11">
    <source>
        <dbReference type="PROSITE" id="PS50011"/>
    </source>
</evidence>
<sequence length="699" mass="73905">MPRPRSSQPWPQHTIRLAKRRRTRTQMAAIPPRTPVLLLALAVAALGCHAVEPPKQERTALQSFLAALPHERDLGWNSPSAPSACLWPGVTCDASNATVVAVRLPGVGLAGALPAGKLGQLRGLHTLSLRNNRLFGAIPADFFALPLLRSLYLQGNRLSGSIPPDVAGLAALRHLALYDNHLSGEIPAAFAGLRELRLLRLDGNRLSGGLQSLSGFQRLEVFNVSDNQLAGAVPDSLERFPPESFAGNLRLCGEPLDKPCPSPGGGVVPPVQEKKRKRLSGTAVAAIAVGAAAGALLVLILLVLCFVRSRRDDAAASGDDRNKAPTPATPVRGHTLTPSTVSGEMTDLTSSKEIPSAAGGGAAEMMRSRLVFMGGGGYSFDLEDLLRASAEVLGNGVAGPTYRATLEDGTTVAVKRLKNVAAERQEFASAVETLGRVQHRNLLPVRGYYFSSDEKLLVADFLPEGSLSAALHGSSGSGRRPMDWNTRKRAALSAARGVAHLHAAHNLTHGNLKSSNLLLRHGDPEGAALSDYSLQHLFSPPPSSVQGSVGGYRAPELVDARRPTFKSDIYSLGVLFLEILTGRSPTAASTGVGDSGVSSDLPRWVQSVVREEWTAEVFDEELVSLDGGSAEEEMVALLQVAMACAATAPDARPDASEVVRMVEEIGVRHGRATTEDRVQGASEEEEQSWGTPTGTGATS</sequence>
<keyword evidence="2" id="KW-0433">Leucine-rich repeat</keyword>
<feature type="signal peptide" evidence="10">
    <location>
        <begin position="1"/>
        <end position="50"/>
    </location>
</feature>
<dbReference type="RefSeq" id="XP_044342479.1">
    <property type="nucleotide sequence ID" value="XM_044486544.1"/>
</dbReference>
<dbReference type="PANTHER" id="PTHR48010">
    <property type="entry name" value="OS05G0588300 PROTEIN"/>
    <property type="match status" value="1"/>
</dbReference>
<dbReference type="Pfam" id="PF00560">
    <property type="entry name" value="LRR_1"/>
    <property type="match status" value="1"/>
</dbReference>
<keyword evidence="5" id="KW-0677">Repeat</keyword>
<dbReference type="Gramene" id="TraesPARA_EIv1.0_0859820.1">
    <property type="protein sequence ID" value="TraesPARA_EIv1.0_0859820.1.CDS"/>
    <property type="gene ID" value="TraesPARA_EIv1.0_0859820"/>
</dbReference>
<dbReference type="Gramene" id="TraesWEE_scaffold_044015_01G000100.1">
    <property type="protein sequence ID" value="TraesWEE_scaffold_044015_01G000100.1"/>
    <property type="gene ID" value="TraesWEE_scaffold_044015_01G000100"/>
</dbReference>
<dbReference type="InterPro" id="IPR001611">
    <property type="entry name" value="Leu-rich_rpt"/>
</dbReference>
<dbReference type="Gramene" id="TraesCS3A03G0932600.1">
    <property type="protein sequence ID" value="TraesCS3A03G0932600.1.CDS"/>
    <property type="gene ID" value="TraesCS3A03G0932600"/>
</dbReference>
<dbReference type="Gramene" id="TraesCLE_scaffold_086386_01G000100.1">
    <property type="protein sequence ID" value="TraesCLE_scaffold_086386_01G000100.1"/>
    <property type="gene ID" value="TraesCLE_scaffold_086386_01G000100"/>
</dbReference>
<evidence type="ECO:0000256" key="4">
    <source>
        <dbReference type="ARBA" id="ARBA00022729"/>
    </source>
</evidence>
<dbReference type="InterPro" id="IPR050994">
    <property type="entry name" value="At_inactive_RLKs"/>
</dbReference>
<evidence type="ECO:0000256" key="9">
    <source>
        <dbReference type="SAM" id="Phobius"/>
    </source>
</evidence>
<dbReference type="GO" id="GO:0016020">
    <property type="term" value="C:membrane"/>
    <property type="evidence" value="ECO:0007669"/>
    <property type="project" value="UniProtKB-SubCell"/>
</dbReference>
<evidence type="ECO:0000313" key="13">
    <source>
        <dbReference type="Proteomes" id="UP000019116"/>
    </source>
</evidence>
<dbReference type="Gramene" id="TraesROB_scaffold_018134_01G000100.1">
    <property type="protein sequence ID" value="TraesROB_scaffold_018134_01G000100.1"/>
    <property type="gene ID" value="TraesROB_scaffold_018134_01G000100"/>
</dbReference>
<dbReference type="EnsemblPlants" id="TraesCS3A02G397700.1">
    <property type="protein sequence ID" value="TraesCS3A02G397700.1"/>
    <property type="gene ID" value="TraesCS3A02G397700"/>
</dbReference>
<dbReference type="GeneID" id="123062861"/>
<dbReference type="Gene3D" id="3.80.10.10">
    <property type="entry name" value="Ribonuclease Inhibitor"/>
    <property type="match status" value="2"/>
</dbReference>
<dbReference type="FunFam" id="3.80.10.10:FF:000400">
    <property type="entry name" value="Nuclear pore complex protein NUP107"/>
    <property type="match status" value="1"/>
</dbReference>
<dbReference type="Gene3D" id="1.10.510.10">
    <property type="entry name" value="Transferase(Phosphotransferase) domain 1"/>
    <property type="match status" value="1"/>
</dbReference>
<feature type="region of interest" description="Disordered" evidence="8">
    <location>
        <begin position="315"/>
        <end position="359"/>
    </location>
</feature>
<dbReference type="InterPro" id="IPR011009">
    <property type="entry name" value="Kinase-like_dom_sf"/>
</dbReference>
<dbReference type="Gramene" id="TraesCAD_scaffold_019326_01G000100.1">
    <property type="protein sequence ID" value="TraesCAD_scaffold_019326_01G000100.1"/>
    <property type="gene ID" value="TraesCAD_scaffold_019326_01G000100"/>
</dbReference>
<keyword evidence="3 9" id="KW-0812">Transmembrane</keyword>
<evidence type="ECO:0000256" key="5">
    <source>
        <dbReference type="ARBA" id="ARBA00022737"/>
    </source>
</evidence>
<dbReference type="Pfam" id="PF08263">
    <property type="entry name" value="LRRNT_2"/>
    <property type="match status" value="1"/>
</dbReference>
<feature type="region of interest" description="Disordered" evidence="8">
    <location>
        <begin position="670"/>
        <end position="699"/>
    </location>
</feature>
<dbReference type="STRING" id="4565.A0A3B6EM66"/>
<keyword evidence="4 10" id="KW-0732">Signal</keyword>
<dbReference type="OrthoDB" id="4062651at2759"/>
<evidence type="ECO:0000256" key="7">
    <source>
        <dbReference type="ARBA" id="ARBA00023136"/>
    </source>
</evidence>
<dbReference type="Gramene" id="TraesCS3A02G397700.1">
    <property type="protein sequence ID" value="TraesCS3A02G397700.1"/>
    <property type="gene ID" value="TraesCS3A02G397700"/>
</dbReference>
<dbReference type="SUPFAM" id="SSF52058">
    <property type="entry name" value="L domain-like"/>
    <property type="match status" value="1"/>
</dbReference>
<dbReference type="Proteomes" id="UP000019116">
    <property type="component" value="Chromosome 3A"/>
</dbReference>
<evidence type="ECO:0000256" key="1">
    <source>
        <dbReference type="ARBA" id="ARBA00004370"/>
    </source>
</evidence>
<evidence type="ECO:0000256" key="3">
    <source>
        <dbReference type="ARBA" id="ARBA00022692"/>
    </source>
</evidence>
<evidence type="ECO:0000256" key="2">
    <source>
        <dbReference type="ARBA" id="ARBA00022614"/>
    </source>
</evidence>
<dbReference type="OMA" id="LGKVDHR"/>
<feature type="compositionally biased region" description="Polar residues" evidence="8">
    <location>
        <begin position="688"/>
        <end position="699"/>
    </location>
</feature>
<dbReference type="PROSITE" id="PS50011">
    <property type="entry name" value="PROTEIN_KINASE_DOM"/>
    <property type="match status" value="1"/>
</dbReference>
<dbReference type="Gramene" id="TraesKAR3A01G0396370.1">
    <property type="protein sequence ID" value="cds.TraesKAR3A01G0396370.1"/>
    <property type="gene ID" value="TraesKAR3A01G0396370"/>
</dbReference>
<evidence type="ECO:0000256" key="6">
    <source>
        <dbReference type="ARBA" id="ARBA00022989"/>
    </source>
</evidence>
<dbReference type="PANTHER" id="PTHR48010:SF70">
    <property type="entry name" value="LEUCINE-RICH REPEAT RECEPTOR-LIKE PROTEIN KINASE FAMILY PROTEIN-RELATED"/>
    <property type="match status" value="1"/>
</dbReference>
<evidence type="ECO:0000256" key="8">
    <source>
        <dbReference type="SAM" id="MobiDB-lite"/>
    </source>
</evidence>
<feature type="compositionally biased region" description="Polar residues" evidence="8">
    <location>
        <begin position="336"/>
        <end position="353"/>
    </location>
</feature>
<feature type="transmembrane region" description="Helical" evidence="9">
    <location>
        <begin position="283"/>
        <end position="307"/>
    </location>
</feature>
<keyword evidence="13" id="KW-1185">Reference proteome</keyword>
<feature type="domain" description="Protein kinase" evidence="11">
    <location>
        <begin position="387"/>
        <end position="665"/>
    </location>
</feature>
<dbReference type="InterPro" id="IPR013210">
    <property type="entry name" value="LRR_N_plant-typ"/>
</dbReference>
<evidence type="ECO:0000313" key="12">
    <source>
        <dbReference type="EnsemblPlants" id="TraesCS3A02G397700.1"/>
    </source>
</evidence>
<keyword evidence="7 9" id="KW-0472">Membrane</keyword>